<keyword evidence="1" id="KW-0175">Coiled coil</keyword>
<gene>
    <name evidence="2" type="ORF">LCGC14_0344640</name>
</gene>
<reference evidence="2" key="1">
    <citation type="journal article" date="2015" name="Nature">
        <title>Complex archaea that bridge the gap between prokaryotes and eukaryotes.</title>
        <authorList>
            <person name="Spang A."/>
            <person name="Saw J.H."/>
            <person name="Jorgensen S.L."/>
            <person name="Zaremba-Niedzwiedzka K."/>
            <person name="Martijn J."/>
            <person name="Lind A.E."/>
            <person name="van Eijk R."/>
            <person name="Schleper C."/>
            <person name="Guy L."/>
            <person name="Ettema T.J."/>
        </authorList>
    </citation>
    <scope>NUCLEOTIDE SEQUENCE</scope>
</reference>
<feature type="coiled-coil region" evidence="1">
    <location>
        <begin position="46"/>
        <end position="101"/>
    </location>
</feature>
<name>A0A0F9WKH5_9ZZZZ</name>
<protein>
    <submittedName>
        <fullName evidence="2">Uncharacterized protein</fullName>
    </submittedName>
</protein>
<dbReference type="AlphaFoldDB" id="A0A0F9WKH5"/>
<comment type="caution">
    <text evidence="2">The sequence shown here is derived from an EMBL/GenBank/DDBJ whole genome shotgun (WGS) entry which is preliminary data.</text>
</comment>
<evidence type="ECO:0000313" key="2">
    <source>
        <dbReference type="EMBL" id="KKN78988.1"/>
    </source>
</evidence>
<organism evidence="2">
    <name type="scientific">marine sediment metagenome</name>
    <dbReference type="NCBI Taxonomy" id="412755"/>
    <lineage>
        <taxon>unclassified sequences</taxon>
        <taxon>metagenomes</taxon>
        <taxon>ecological metagenomes</taxon>
    </lineage>
</organism>
<accession>A0A0F9WKH5</accession>
<sequence length="125" mass="14068">MTDIFDDALAITEEAVEAQVEEARMSDLVERLRYMSDKGGWLKELLASAAEEIERLENRARDFSQITDLALAERDKLRARVEELEQLAATLTDMYTNTERICQNMITIKRHSASSSAGGVTGQGW</sequence>
<proteinExistence type="predicted"/>
<dbReference type="EMBL" id="LAZR01000254">
    <property type="protein sequence ID" value="KKN78988.1"/>
    <property type="molecule type" value="Genomic_DNA"/>
</dbReference>
<evidence type="ECO:0000256" key="1">
    <source>
        <dbReference type="SAM" id="Coils"/>
    </source>
</evidence>